<proteinExistence type="predicted"/>
<protein>
    <submittedName>
        <fullName evidence="4">Transcriptional regulator, TetR family</fullName>
    </submittedName>
</protein>
<dbReference type="InterPro" id="IPR050109">
    <property type="entry name" value="HTH-type_TetR-like_transc_reg"/>
</dbReference>
<feature type="domain" description="HTH tetR-type" evidence="3">
    <location>
        <begin position="16"/>
        <end position="76"/>
    </location>
</feature>
<dbReference type="SUPFAM" id="SSF48498">
    <property type="entry name" value="Tetracyclin repressor-like, C-terminal domain"/>
    <property type="match status" value="1"/>
</dbReference>
<accession>A0A402BZI3</accession>
<dbReference type="Gene3D" id="1.10.357.10">
    <property type="entry name" value="Tetracycline Repressor, domain 2"/>
    <property type="match status" value="1"/>
</dbReference>
<dbReference type="PANTHER" id="PTHR30055:SF148">
    <property type="entry name" value="TETR-FAMILY TRANSCRIPTIONAL REGULATOR"/>
    <property type="match status" value="1"/>
</dbReference>
<evidence type="ECO:0000259" key="3">
    <source>
        <dbReference type="PROSITE" id="PS50977"/>
    </source>
</evidence>
<dbReference type="OrthoDB" id="9816296at2"/>
<dbReference type="Pfam" id="PF17940">
    <property type="entry name" value="TetR_C_31"/>
    <property type="match status" value="1"/>
</dbReference>
<dbReference type="SUPFAM" id="SSF46689">
    <property type="entry name" value="Homeodomain-like"/>
    <property type="match status" value="1"/>
</dbReference>
<reference evidence="4 5" key="1">
    <citation type="submission" date="2018-11" db="EMBL/GenBank/DDBJ databases">
        <title>Microbial catabolism of amino acid.</title>
        <authorList>
            <person name="Hibi M."/>
            <person name="Ogawa J."/>
        </authorList>
    </citation>
    <scope>NUCLEOTIDE SEQUENCE [LARGE SCALE GENOMIC DNA]</scope>
    <source>
        <strain evidence="4 5">C31-06</strain>
    </source>
</reference>
<dbReference type="InterPro" id="IPR009057">
    <property type="entry name" value="Homeodomain-like_sf"/>
</dbReference>
<dbReference type="InterPro" id="IPR041583">
    <property type="entry name" value="TetR_C_31"/>
</dbReference>
<sequence length="203" mass="22046">MSTAKVHAARLAPRYGEGRAALMAAAVQVVAEHGLRNLTYRAVARAAGVAHGLVSHHFGSRDALLEAALQFSLENSVTSISTRPGSGDLDAIFDGLVTMIENNPDDQAFQFELLLESRRRPELRAYVESIYQEYIDALQFELDCAGIDPDPALSHLIYTAADGLVFQQITIGTPELTERALTHLRRLLQGHKSEGAAAGPVKR</sequence>
<dbReference type="GO" id="GO:0003700">
    <property type="term" value="F:DNA-binding transcription factor activity"/>
    <property type="evidence" value="ECO:0007669"/>
    <property type="project" value="TreeGrafter"/>
</dbReference>
<name>A0A402BZI3_RHOWR</name>
<organism evidence="4 5">
    <name type="scientific">Rhodococcus wratislaviensis</name>
    <name type="common">Tsukamurella wratislaviensis</name>
    <dbReference type="NCBI Taxonomy" id="44752"/>
    <lineage>
        <taxon>Bacteria</taxon>
        <taxon>Bacillati</taxon>
        <taxon>Actinomycetota</taxon>
        <taxon>Actinomycetes</taxon>
        <taxon>Mycobacteriales</taxon>
        <taxon>Nocardiaceae</taxon>
        <taxon>Rhodococcus</taxon>
    </lineage>
</organism>
<dbReference type="PRINTS" id="PR00455">
    <property type="entry name" value="HTHTETR"/>
</dbReference>
<keyword evidence="5" id="KW-1185">Reference proteome</keyword>
<dbReference type="PANTHER" id="PTHR30055">
    <property type="entry name" value="HTH-TYPE TRANSCRIPTIONAL REGULATOR RUTR"/>
    <property type="match status" value="1"/>
</dbReference>
<keyword evidence="1 2" id="KW-0238">DNA-binding</keyword>
<dbReference type="Proteomes" id="UP000287519">
    <property type="component" value="Unassembled WGS sequence"/>
</dbReference>
<evidence type="ECO:0000256" key="1">
    <source>
        <dbReference type="ARBA" id="ARBA00023125"/>
    </source>
</evidence>
<evidence type="ECO:0000256" key="2">
    <source>
        <dbReference type="PROSITE-ProRule" id="PRU00335"/>
    </source>
</evidence>
<feature type="DNA-binding region" description="H-T-H motif" evidence="2">
    <location>
        <begin position="39"/>
        <end position="58"/>
    </location>
</feature>
<dbReference type="EMBL" id="BHYM01000004">
    <property type="protein sequence ID" value="GCE36756.1"/>
    <property type="molecule type" value="Genomic_DNA"/>
</dbReference>
<dbReference type="InterPro" id="IPR036271">
    <property type="entry name" value="Tet_transcr_reg_TetR-rel_C_sf"/>
</dbReference>
<gene>
    <name evidence="4" type="ORF">Rhow_004703</name>
</gene>
<dbReference type="InterPro" id="IPR001647">
    <property type="entry name" value="HTH_TetR"/>
</dbReference>
<dbReference type="RefSeq" id="WP_124389623.1">
    <property type="nucleotide sequence ID" value="NZ_BHYM01000004.1"/>
</dbReference>
<dbReference type="AlphaFoldDB" id="A0A402BZI3"/>
<evidence type="ECO:0000313" key="4">
    <source>
        <dbReference type="EMBL" id="GCE36756.1"/>
    </source>
</evidence>
<dbReference type="Pfam" id="PF00440">
    <property type="entry name" value="TetR_N"/>
    <property type="match status" value="1"/>
</dbReference>
<dbReference type="GO" id="GO:0000976">
    <property type="term" value="F:transcription cis-regulatory region binding"/>
    <property type="evidence" value="ECO:0007669"/>
    <property type="project" value="TreeGrafter"/>
</dbReference>
<dbReference type="PROSITE" id="PS50977">
    <property type="entry name" value="HTH_TETR_2"/>
    <property type="match status" value="1"/>
</dbReference>
<evidence type="ECO:0000313" key="5">
    <source>
        <dbReference type="Proteomes" id="UP000287519"/>
    </source>
</evidence>
<comment type="caution">
    <text evidence="4">The sequence shown here is derived from an EMBL/GenBank/DDBJ whole genome shotgun (WGS) entry which is preliminary data.</text>
</comment>